<evidence type="ECO:0000313" key="4">
    <source>
        <dbReference type="Proteomes" id="UP000191040"/>
    </source>
</evidence>
<dbReference type="GO" id="GO:0046872">
    <property type="term" value="F:metal ion binding"/>
    <property type="evidence" value="ECO:0007669"/>
    <property type="project" value="InterPro"/>
</dbReference>
<evidence type="ECO:0000259" key="1">
    <source>
        <dbReference type="Pfam" id="PF08608"/>
    </source>
</evidence>
<dbReference type="RefSeq" id="WP_078699764.1">
    <property type="nucleotide sequence ID" value="NZ_LT796768.1"/>
</dbReference>
<dbReference type="SUPFAM" id="SSF109854">
    <property type="entry name" value="DinB/YfiT-like putative metalloenzymes"/>
    <property type="match status" value="1"/>
</dbReference>
<dbReference type="NCBIfam" id="TIGR03084">
    <property type="entry name" value="TIGR03084 family metal-binding protein"/>
    <property type="match status" value="1"/>
</dbReference>
<reference evidence="4" key="1">
    <citation type="submission" date="2017-02" db="EMBL/GenBank/DDBJ databases">
        <authorList>
            <person name="Varghese N."/>
            <person name="Submissions S."/>
        </authorList>
    </citation>
    <scope>NUCLEOTIDE SEQUENCE [LARGE SCALE GENOMIC DNA]</scope>
    <source>
        <strain evidence="4">9H-4</strain>
    </source>
</reference>
<proteinExistence type="predicted"/>
<dbReference type="InterPro" id="IPR024344">
    <property type="entry name" value="MDMPI_metal-binding"/>
</dbReference>
<organism evidence="3 4">
    <name type="scientific">Aeromicrobium choanae</name>
    <dbReference type="NCBI Taxonomy" id="1736691"/>
    <lineage>
        <taxon>Bacteria</taxon>
        <taxon>Bacillati</taxon>
        <taxon>Actinomycetota</taxon>
        <taxon>Actinomycetes</taxon>
        <taxon>Propionibacteriales</taxon>
        <taxon>Nocardioidaceae</taxon>
        <taxon>Aeromicrobium</taxon>
    </lineage>
</organism>
<dbReference type="InterPro" id="IPR034660">
    <property type="entry name" value="DinB/YfiT-like"/>
</dbReference>
<dbReference type="InterPro" id="IPR017517">
    <property type="entry name" value="Maleyloyr_isom"/>
</dbReference>
<sequence>MSKLDTVLDDLAAESLQLDGWVAGLTPDQWGTVTTPEGWTVAHQVAHLHWTDVTSTYAINDKAAFDALIVAALEDPEGYIDRATDELAQEPAESLLPAWRQGRTDLVEALQSVPDGDKIPWFGPPMSPVSMATARLMETWAHGHDVAEALGIAVPRTDRAKHVCHIGVRTFAFTHQMRGEEPPAVEPRVELTAPSGELWTWGPEDAEERVTGDGWDFALLATRRRHRSDVDITATGPAVDHWLDIVQAFAGLPGNDPLPLAER</sequence>
<dbReference type="Proteomes" id="UP000191040">
    <property type="component" value="Chromosome I"/>
</dbReference>
<feature type="domain" description="Mycothiol-dependent maleylpyruvate isomerase metal-binding" evidence="2">
    <location>
        <begin position="12"/>
        <end position="147"/>
    </location>
</feature>
<accession>A0A1T4Z139</accession>
<gene>
    <name evidence="3" type="ORF">SAMN06295964_1716</name>
</gene>
<name>A0A1T4Z139_9ACTN</name>
<protein>
    <submittedName>
        <fullName evidence="3">TIGR03084 family protein</fullName>
    </submittedName>
</protein>
<dbReference type="EMBL" id="LT796768">
    <property type="protein sequence ID" value="SKB07528.1"/>
    <property type="molecule type" value="Genomic_DNA"/>
</dbReference>
<dbReference type="InterPro" id="IPR013917">
    <property type="entry name" value="tRNA_wybutosine-synth"/>
</dbReference>
<dbReference type="InterPro" id="IPR017518">
    <property type="entry name" value="CHP03084"/>
</dbReference>
<evidence type="ECO:0000313" key="3">
    <source>
        <dbReference type="EMBL" id="SKB07528.1"/>
    </source>
</evidence>
<keyword evidence="4" id="KW-1185">Reference proteome</keyword>
<dbReference type="Gene3D" id="1.20.120.450">
    <property type="entry name" value="dinb family like domain"/>
    <property type="match status" value="1"/>
</dbReference>
<feature type="domain" description="tRNA wybutosine-synthesis" evidence="1">
    <location>
        <begin position="186"/>
        <end position="231"/>
    </location>
</feature>
<evidence type="ECO:0000259" key="2">
    <source>
        <dbReference type="Pfam" id="PF11716"/>
    </source>
</evidence>
<dbReference type="Pfam" id="PF08608">
    <property type="entry name" value="Wyosine_form"/>
    <property type="match status" value="1"/>
</dbReference>
<dbReference type="NCBIfam" id="TIGR03083">
    <property type="entry name" value="maleylpyruvate isomerase family mycothiol-dependent enzyme"/>
    <property type="match status" value="1"/>
</dbReference>
<dbReference type="Pfam" id="PF11716">
    <property type="entry name" value="MDMPI_N"/>
    <property type="match status" value="1"/>
</dbReference>
<dbReference type="OrthoDB" id="113180at2"/>
<dbReference type="STRING" id="1736691.SAMN06295964_1716"/>
<dbReference type="AlphaFoldDB" id="A0A1T4Z139"/>